<dbReference type="SUPFAM" id="SSF51569">
    <property type="entry name" value="Aldolase"/>
    <property type="match status" value="1"/>
</dbReference>
<dbReference type="CDD" id="cd00408">
    <property type="entry name" value="DHDPS-like"/>
    <property type="match status" value="1"/>
</dbReference>
<evidence type="ECO:0000313" key="2">
    <source>
        <dbReference type="EMBL" id="MBO8447840.1"/>
    </source>
</evidence>
<evidence type="ECO:0000313" key="3">
    <source>
        <dbReference type="Proteomes" id="UP000810252"/>
    </source>
</evidence>
<dbReference type="InterPro" id="IPR002220">
    <property type="entry name" value="DapA-like"/>
</dbReference>
<dbReference type="GO" id="GO:0008747">
    <property type="term" value="F:N-acetylneuraminate lyase activity"/>
    <property type="evidence" value="ECO:0007669"/>
    <property type="project" value="TreeGrafter"/>
</dbReference>
<reference evidence="2" key="2">
    <citation type="journal article" date="2021" name="PeerJ">
        <title>Extensive microbial diversity within the chicken gut microbiome revealed by metagenomics and culture.</title>
        <authorList>
            <person name="Gilroy R."/>
            <person name="Ravi A."/>
            <person name="Getino M."/>
            <person name="Pursley I."/>
            <person name="Horton D.L."/>
            <person name="Alikhan N.F."/>
            <person name="Baker D."/>
            <person name="Gharbi K."/>
            <person name="Hall N."/>
            <person name="Watson M."/>
            <person name="Adriaenssens E.M."/>
            <person name="Foster-Nyarko E."/>
            <person name="Jarju S."/>
            <person name="Secka A."/>
            <person name="Antonio M."/>
            <person name="Oren A."/>
            <person name="Chaudhuri R.R."/>
            <person name="La Ragione R."/>
            <person name="Hildebrand F."/>
            <person name="Pallen M.J."/>
        </authorList>
    </citation>
    <scope>NUCLEOTIDE SEQUENCE</scope>
    <source>
        <strain evidence="2">20514</strain>
    </source>
</reference>
<dbReference type="GO" id="GO:0005829">
    <property type="term" value="C:cytosol"/>
    <property type="evidence" value="ECO:0007669"/>
    <property type="project" value="TreeGrafter"/>
</dbReference>
<protein>
    <submittedName>
        <fullName evidence="2">Dihydrodipicolinate synthase family protein</fullName>
    </submittedName>
</protein>
<dbReference type="GO" id="GO:0019262">
    <property type="term" value="P:N-acetylneuraminate catabolic process"/>
    <property type="evidence" value="ECO:0007669"/>
    <property type="project" value="TreeGrafter"/>
</dbReference>
<accession>A0A9D9HBC8</accession>
<dbReference type="Pfam" id="PF00701">
    <property type="entry name" value="DHDPS"/>
    <property type="match status" value="1"/>
</dbReference>
<reference evidence="2" key="1">
    <citation type="submission" date="2020-10" db="EMBL/GenBank/DDBJ databases">
        <authorList>
            <person name="Gilroy R."/>
        </authorList>
    </citation>
    <scope>NUCLEOTIDE SEQUENCE</scope>
    <source>
        <strain evidence="2">20514</strain>
    </source>
</reference>
<name>A0A9D9HBC8_9BACT</name>
<dbReference type="SMART" id="SM01130">
    <property type="entry name" value="DHDPS"/>
    <property type="match status" value="1"/>
</dbReference>
<evidence type="ECO:0000256" key="1">
    <source>
        <dbReference type="ARBA" id="ARBA00023239"/>
    </source>
</evidence>
<sequence length="310" mass="34447">MTSLTSTSLKGNWSTLLLATGKDGRMDWARLEDEIDALIASEPCGIYSNGTACEFYSQDRDEFLKASELLASKCHASGTRFQIGVSHPCAQESLERLHLVCGLEPDAVQVILPDWFPVDDRAAISFMKVMEENAGGIPLVLYNPPHAKRILEPEGWQMLKKAVPSLIGVKVFDNNCSGEWYRKMRANSEGISVFVPGHHLATGIKNGASGAYSNVACLNPSAAQKWYGLMCSDMEAALELESRIQKFMGECIDPFIVKMHYPNHACDRFMALIGGWADVGAYLRWPYQSIPEEYVPLARKRAHDIIPEFI</sequence>
<gene>
    <name evidence="2" type="ORF">IAC29_01040</name>
</gene>
<dbReference type="PANTHER" id="PTHR42849">
    <property type="entry name" value="N-ACETYLNEURAMINATE LYASE"/>
    <property type="match status" value="1"/>
</dbReference>
<dbReference type="Gene3D" id="3.20.20.70">
    <property type="entry name" value="Aldolase class I"/>
    <property type="match status" value="1"/>
</dbReference>
<dbReference type="InterPro" id="IPR013785">
    <property type="entry name" value="Aldolase_TIM"/>
</dbReference>
<organism evidence="2 3">
    <name type="scientific">Candidatus Cryptobacteroides merdigallinarum</name>
    <dbReference type="NCBI Taxonomy" id="2840770"/>
    <lineage>
        <taxon>Bacteria</taxon>
        <taxon>Pseudomonadati</taxon>
        <taxon>Bacteroidota</taxon>
        <taxon>Bacteroidia</taxon>
        <taxon>Bacteroidales</taxon>
        <taxon>Candidatus Cryptobacteroides</taxon>
    </lineage>
</organism>
<dbReference type="EMBL" id="JADIMQ010000013">
    <property type="protein sequence ID" value="MBO8447840.1"/>
    <property type="molecule type" value="Genomic_DNA"/>
</dbReference>
<dbReference type="PANTHER" id="PTHR42849:SF1">
    <property type="entry name" value="N-ACETYLNEURAMINATE LYASE"/>
    <property type="match status" value="1"/>
</dbReference>
<proteinExistence type="predicted"/>
<keyword evidence="1" id="KW-0456">Lyase</keyword>
<dbReference type="AlphaFoldDB" id="A0A9D9HBC8"/>
<comment type="caution">
    <text evidence="2">The sequence shown here is derived from an EMBL/GenBank/DDBJ whole genome shotgun (WGS) entry which is preliminary data.</text>
</comment>
<dbReference type="Proteomes" id="UP000810252">
    <property type="component" value="Unassembled WGS sequence"/>
</dbReference>